<dbReference type="InterPro" id="IPR052527">
    <property type="entry name" value="Metal_cation-efflux_comp"/>
</dbReference>
<dbReference type="Proteomes" id="UP001153050">
    <property type="component" value="Unassembled WGS sequence"/>
</dbReference>
<comment type="caution">
    <text evidence="6">The sequence shown here is derived from an EMBL/GenBank/DDBJ whole genome shotgun (WGS) entry which is preliminary data.</text>
</comment>
<keyword evidence="6" id="KW-0489">Methyltransferase</keyword>
<comment type="subcellular location">
    <subcellularLocation>
        <location evidence="1">Endomembrane system</location>
        <topology evidence="1">Multi-pass membrane protein</topology>
    </subcellularLocation>
</comment>
<dbReference type="Gene3D" id="1.20.120.1630">
    <property type="match status" value="1"/>
</dbReference>
<dbReference type="InterPro" id="IPR007318">
    <property type="entry name" value="Phopholipid_MeTrfase"/>
</dbReference>
<evidence type="ECO:0000313" key="7">
    <source>
        <dbReference type="Proteomes" id="UP001153050"/>
    </source>
</evidence>
<name>A0ABM9EDM2_9HYPH</name>
<organism evidence="6 7">
    <name type="scientific">Mesorhizobium escarrei</name>
    <dbReference type="NCBI Taxonomy" id="666018"/>
    <lineage>
        <taxon>Bacteria</taxon>
        <taxon>Pseudomonadati</taxon>
        <taxon>Pseudomonadota</taxon>
        <taxon>Alphaproteobacteria</taxon>
        <taxon>Hyphomicrobiales</taxon>
        <taxon>Phyllobacteriaceae</taxon>
        <taxon>Mesorhizobium</taxon>
    </lineage>
</organism>
<keyword evidence="7" id="KW-1185">Reference proteome</keyword>
<keyword evidence="4 5" id="KW-0472">Membrane</keyword>
<reference evidence="6 7" key="1">
    <citation type="submission" date="2022-03" db="EMBL/GenBank/DDBJ databases">
        <authorList>
            <person name="Brunel B."/>
        </authorList>
    </citation>
    <scope>NUCLEOTIDE SEQUENCE [LARGE SCALE GENOMIC DNA]</scope>
    <source>
        <strain evidence="6">STM5069sample</strain>
    </source>
</reference>
<keyword evidence="6" id="KW-0808">Transferase</keyword>
<evidence type="ECO:0000256" key="3">
    <source>
        <dbReference type="ARBA" id="ARBA00022989"/>
    </source>
</evidence>
<protein>
    <submittedName>
        <fullName evidence="6">Isoprenylcysteine carboxyl methyltransferase protein</fullName>
    </submittedName>
</protein>
<dbReference type="EMBL" id="CAKXZT010000157">
    <property type="protein sequence ID" value="CAH2407422.1"/>
    <property type="molecule type" value="Genomic_DNA"/>
</dbReference>
<keyword evidence="3 5" id="KW-1133">Transmembrane helix</keyword>
<evidence type="ECO:0000256" key="4">
    <source>
        <dbReference type="ARBA" id="ARBA00023136"/>
    </source>
</evidence>
<proteinExistence type="predicted"/>
<keyword evidence="2 5" id="KW-0812">Transmembrane</keyword>
<dbReference type="Pfam" id="PF04191">
    <property type="entry name" value="PEMT"/>
    <property type="match status" value="1"/>
</dbReference>
<sequence length="176" mass="19084">MGPKIATKEAPMRTRQAIAGSALFFIAAPGVVAGLLPWLLTDRYRLPWSTLPGLVPVGWVLIVVATALLLHAFARFALEGRGTPAPVAPTDRLVVGGIYRHVRNPMYVAVLTIILGQALLFSSAALVAYAAIAAVAMVSFVKFHEEPTLARRYGAEYEAYRHAVPGWLPRLTPWRG</sequence>
<gene>
    <name evidence="6" type="ORF">MES5069_60066</name>
</gene>
<feature type="transmembrane region" description="Helical" evidence="5">
    <location>
        <begin position="108"/>
        <end position="141"/>
    </location>
</feature>
<dbReference type="PANTHER" id="PTHR43847:SF1">
    <property type="entry name" value="BLL3993 PROTEIN"/>
    <property type="match status" value="1"/>
</dbReference>
<dbReference type="PANTHER" id="PTHR43847">
    <property type="entry name" value="BLL3993 PROTEIN"/>
    <property type="match status" value="1"/>
</dbReference>
<accession>A0ABM9EDM2</accession>
<evidence type="ECO:0000313" key="6">
    <source>
        <dbReference type="EMBL" id="CAH2407422.1"/>
    </source>
</evidence>
<dbReference type="GO" id="GO:0032259">
    <property type="term" value="P:methylation"/>
    <property type="evidence" value="ECO:0007669"/>
    <property type="project" value="UniProtKB-KW"/>
</dbReference>
<evidence type="ECO:0000256" key="2">
    <source>
        <dbReference type="ARBA" id="ARBA00022692"/>
    </source>
</evidence>
<evidence type="ECO:0000256" key="5">
    <source>
        <dbReference type="SAM" id="Phobius"/>
    </source>
</evidence>
<dbReference type="GO" id="GO:0008168">
    <property type="term" value="F:methyltransferase activity"/>
    <property type="evidence" value="ECO:0007669"/>
    <property type="project" value="UniProtKB-KW"/>
</dbReference>
<feature type="transmembrane region" description="Helical" evidence="5">
    <location>
        <begin position="57"/>
        <end position="78"/>
    </location>
</feature>
<evidence type="ECO:0000256" key="1">
    <source>
        <dbReference type="ARBA" id="ARBA00004127"/>
    </source>
</evidence>